<evidence type="ECO:0000256" key="2">
    <source>
        <dbReference type="ARBA" id="ARBA00022679"/>
    </source>
</evidence>
<evidence type="ECO:0000259" key="3">
    <source>
        <dbReference type="Pfam" id="PF00588"/>
    </source>
</evidence>
<dbReference type="InterPro" id="IPR001537">
    <property type="entry name" value="SpoU_MeTrfase"/>
</dbReference>
<dbReference type="GO" id="GO:0008173">
    <property type="term" value="F:RNA methyltransferase activity"/>
    <property type="evidence" value="ECO:0007669"/>
    <property type="project" value="InterPro"/>
</dbReference>
<dbReference type="GO" id="GO:0003723">
    <property type="term" value="F:RNA binding"/>
    <property type="evidence" value="ECO:0007669"/>
    <property type="project" value="InterPro"/>
</dbReference>
<proteinExistence type="predicted"/>
<dbReference type="EMBL" id="AJWY01006316">
    <property type="protein sequence ID" value="EKC67201.1"/>
    <property type="molecule type" value="Genomic_DNA"/>
</dbReference>
<gene>
    <name evidence="4" type="ORF">LEA_09425</name>
</gene>
<dbReference type="InterPro" id="IPR051259">
    <property type="entry name" value="rRNA_Methyltransferase"/>
</dbReference>
<dbReference type="EC" id="2.1.1.-" evidence="4"/>
<feature type="domain" description="tRNA/rRNA methyltransferase SpoU type" evidence="3">
    <location>
        <begin position="11"/>
        <end position="71"/>
    </location>
</feature>
<dbReference type="InterPro" id="IPR029026">
    <property type="entry name" value="tRNA_m1G_MTases_N"/>
</dbReference>
<name>K1U6U6_9ZZZZ</name>
<keyword evidence="1 4" id="KW-0489">Methyltransferase</keyword>
<comment type="caution">
    <text evidence="4">The sequence shown here is derived from an EMBL/GenBank/DDBJ whole genome shotgun (WGS) entry which is preliminary data.</text>
</comment>
<evidence type="ECO:0000256" key="1">
    <source>
        <dbReference type="ARBA" id="ARBA00022603"/>
    </source>
</evidence>
<keyword evidence="2 4" id="KW-0808">Transferase</keyword>
<dbReference type="SUPFAM" id="SSF75217">
    <property type="entry name" value="alpha/beta knot"/>
    <property type="match status" value="1"/>
</dbReference>
<feature type="non-terminal residue" evidence="4">
    <location>
        <position position="1"/>
    </location>
</feature>
<accession>K1U6U6</accession>
<dbReference type="InterPro" id="IPR029028">
    <property type="entry name" value="Alpha/beta_knot_MTases"/>
</dbReference>
<reference evidence="4" key="1">
    <citation type="journal article" date="2013" name="Environ. Microbiol.">
        <title>Microbiota from the distal guts of lean and obese adolescents exhibit partial functional redundancy besides clear differences in community structure.</title>
        <authorList>
            <person name="Ferrer M."/>
            <person name="Ruiz A."/>
            <person name="Lanza F."/>
            <person name="Haange S.B."/>
            <person name="Oberbach A."/>
            <person name="Till H."/>
            <person name="Bargiela R."/>
            <person name="Campoy C."/>
            <person name="Segura M.T."/>
            <person name="Richter M."/>
            <person name="von Bergen M."/>
            <person name="Seifert J."/>
            <person name="Suarez A."/>
        </authorList>
    </citation>
    <scope>NUCLEOTIDE SEQUENCE</scope>
</reference>
<dbReference type="PANTHER" id="PTHR43191:SF2">
    <property type="entry name" value="RRNA METHYLTRANSFERASE 3, MITOCHONDRIAL"/>
    <property type="match status" value="1"/>
</dbReference>
<dbReference type="GO" id="GO:0006396">
    <property type="term" value="P:RNA processing"/>
    <property type="evidence" value="ECO:0007669"/>
    <property type="project" value="InterPro"/>
</dbReference>
<organism evidence="4">
    <name type="scientific">human gut metagenome</name>
    <dbReference type="NCBI Taxonomy" id="408170"/>
    <lineage>
        <taxon>unclassified sequences</taxon>
        <taxon>metagenomes</taxon>
        <taxon>organismal metagenomes</taxon>
    </lineage>
</organism>
<evidence type="ECO:0000313" key="4">
    <source>
        <dbReference type="EMBL" id="EKC67201.1"/>
    </source>
</evidence>
<dbReference type="GO" id="GO:0032259">
    <property type="term" value="P:methylation"/>
    <property type="evidence" value="ECO:0007669"/>
    <property type="project" value="UniProtKB-KW"/>
</dbReference>
<dbReference type="PANTHER" id="PTHR43191">
    <property type="entry name" value="RRNA METHYLTRANSFERASE 3"/>
    <property type="match status" value="1"/>
</dbReference>
<dbReference type="Gene3D" id="3.40.1280.10">
    <property type="match status" value="1"/>
</dbReference>
<protein>
    <submittedName>
        <fullName evidence="4">Protein containing tRNA/rRNA methyltransferase, SpoU domain protein</fullName>
        <ecNumber evidence="4">2.1.1.-</ecNumber>
    </submittedName>
</protein>
<dbReference type="AlphaFoldDB" id="K1U6U6"/>
<sequence>RPSGSSAALYHSRPLDEAPQSYPDGLCAVIGSEGQGLTDAAVQACDMAVRIPMTDLVESLNAGVAGSVLLWHFRGV</sequence>
<dbReference type="Pfam" id="PF00588">
    <property type="entry name" value="SpoU_methylase"/>
    <property type="match status" value="1"/>
</dbReference>